<gene>
    <name evidence="1" type="ORF">DBRI00130_LOCUS6120</name>
    <name evidence="2" type="ORF">DBRI00130_LOCUS6121</name>
</gene>
<dbReference type="EMBL" id="HBNS01007570">
    <property type="protein sequence ID" value="CAE4590398.1"/>
    <property type="molecule type" value="Transcribed_RNA"/>
</dbReference>
<name>A0A6V2BY60_9STRA</name>
<sequence length="181" mass="19648">MLDSLVRVSRRASETPHNTCVDLGLERTKLVPRSSDLAGVAMTELPQGLSQVSTQSSRRPTASSSAISSLLTLFSKCFASFLHSTCSLSVSRRYLALEEVYLPLRAAVPNYPTLRTLPCLQRERHGACTLCGLAFQPSYTHTSRVRDKSPLHKSLARFTGWAGAGSLAVTEAILVSFFSSA</sequence>
<dbReference type="PANTHER" id="PTHR47188:SF1">
    <property type="entry name" value="PROTEIN TAR1"/>
    <property type="match status" value="1"/>
</dbReference>
<reference evidence="2" key="1">
    <citation type="submission" date="2021-01" db="EMBL/GenBank/DDBJ databases">
        <authorList>
            <person name="Corre E."/>
            <person name="Pelletier E."/>
            <person name="Niang G."/>
            <person name="Scheremetjew M."/>
            <person name="Finn R."/>
            <person name="Kale V."/>
            <person name="Holt S."/>
            <person name="Cochrane G."/>
            <person name="Meng A."/>
            <person name="Brown T."/>
            <person name="Cohen L."/>
        </authorList>
    </citation>
    <scope>NUCLEOTIDE SEQUENCE</scope>
    <source>
        <strain evidence="2">GSO104</strain>
    </source>
</reference>
<accession>A0A6V2BY60</accession>
<dbReference type="InterPro" id="IPR044792">
    <property type="entry name" value="TAR1"/>
</dbReference>
<dbReference type="AlphaFoldDB" id="A0A6V2BY60"/>
<protein>
    <submittedName>
        <fullName evidence="2">Uncharacterized protein</fullName>
    </submittedName>
</protein>
<organism evidence="2">
    <name type="scientific">Ditylum brightwellii</name>
    <dbReference type="NCBI Taxonomy" id="49249"/>
    <lineage>
        <taxon>Eukaryota</taxon>
        <taxon>Sar</taxon>
        <taxon>Stramenopiles</taxon>
        <taxon>Ochrophyta</taxon>
        <taxon>Bacillariophyta</taxon>
        <taxon>Mediophyceae</taxon>
        <taxon>Lithodesmiophycidae</taxon>
        <taxon>Lithodesmiales</taxon>
        <taxon>Lithodesmiaceae</taxon>
        <taxon>Ditylum</taxon>
    </lineage>
</organism>
<dbReference type="PANTHER" id="PTHR47188">
    <property type="entry name" value="PROTEIN TAR1"/>
    <property type="match status" value="1"/>
</dbReference>
<proteinExistence type="predicted"/>
<evidence type="ECO:0000313" key="2">
    <source>
        <dbReference type="EMBL" id="CAE4590398.1"/>
    </source>
</evidence>
<dbReference type="EMBL" id="HBNS01007557">
    <property type="protein sequence ID" value="CAE4590393.1"/>
    <property type="molecule type" value="Transcribed_RNA"/>
</dbReference>
<dbReference type="GO" id="GO:0043457">
    <property type="term" value="P:regulation of cellular respiration"/>
    <property type="evidence" value="ECO:0007669"/>
    <property type="project" value="InterPro"/>
</dbReference>
<evidence type="ECO:0000313" key="1">
    <source>
        <dbReference type="EMBL" id="CAE4590393.1"/>
    </source>
</evidence>